<dbReference type="Proteomes" id="UP000256514">
    <property type="component" value="Unassembled WGS sequence"/>
</dbReference>
<keyword evidence="2" id="KW-1185">Reference proteome</keyword>
<reference evidence="1 2" key="1">
    <citation type="submission" date="2018-04" db="EMBL/GenBank/DDBJ databases">
        <title>Novel Campyloabacter and Helicobacter Species and Strains.</title>
        <authorList>
            <person name="Mannion A.J."/>
            <person name="Shen Z."/>
            <person name="Fox J.G."/>
        </authorList>
    </citation>
    <scope>NUCLEOTIDE SEQUENCE [LARGE SCALE GENOMIC DNA]</scope>
    <source>
        <strain evidence="1 2">MIT 12-6600</strain>
    </source>
</reference>
<proteinExistence type="predicted"/>
<name>A0A3D8INN7_9HELI</name>
<comment type="caution">
    <text evidence="1">The sequence shown here is derived from an EMBL/GenBank/DDBJ whole genome shotgun (WGS) entry which is preliminary data.</text>
</comment>
<gene>
    <name evidence="1" type="ORF">CQA54_05940</name>
</gene>
<organism evidence="1 2">
    <name type="scientific">Helicobacter equorum</name>
    <dbReference type="NCBI Taxonomy" id="361872"/>
    <lineage>
        <taxon>Bacteria</taxon>
        <taxon>Pseudomonadati</taxon>
        <taxon>Campylobacterota</taxon>
        <taxon>Epsilonproteobacteria</taxon>
        <taxon>Campylobacterales</taxon>
        <taxon>Helicobacteraceae</taxon>
        <taxon>Helicobacter</taxon>
    </lineage>
</organism>
<dbReference type="RefSeq" id="WP_115571215.1">
    <property type="nucleotide sequence ID" value="NZ_NXLT01000004.1"/>
</dbReference>
<evidence type="ECO:0000313" key="1">
    <source>
        <dbReference type="EMBL" id="RDU66897.1"/>
    </source>
</evidence>
<protein>
    <submittedName>
        <fullName evidence="1">Uncharacterized protein</fullName>
    </submittedName>
</protein>
<dbReference type="AlphaFoldDB" id="A0A3D8INN7"/>
<accession>A0A3D8INN7</accession>
<evidence type="ECO:0000313" key="2">
    <source>
        <dbReference type="Proteomes" id="UP000256514"/>
    </source>
</evidence>
<sequence length="173" mass="19458">MFGLRRLVFCVIGFLCIVNTLESCGENSECLIESSPTPQLIWEEVGGCGDMCSTYEAVYMGNLKDAYRILWQKHGEPQDTQDAEMHDKAGDACPGIVDPSVIGEFFYQHRSFTTPYSDDSNSTQESGYESLRYEFNKDSLQIKRNCWGGGGFEFRLREIDGTRTIITQDASAD</sequence>
<dbReference type="EMBL" id="NXLT01000004">
    <property type="protein sequence ID" value="RDU66897.1"/>
    <property type="molecule type" value="Genomic_DNA"/>
</dbReference>